<dbReference type="RefSeq" id="WP_129132220.1">
    <property type="nucleotide sequence ID" value="NZ_SDHW01000006.1"/>
</dbReference>
<dbReference type="AlphaFoldDB" id="A0A4Q1CF62"/>
<protein>
    <submittedName>
        <fullName evidence="3">Efflux transporter outer membrane subunit</fullName>
    </submittedName>
</protein>
<dbReference type="PANTHER" id="PTHR30203">
    <property type="entry name" value="OUTER MEMBRANE CATION EFFLUX PROTEIN"/>
    <property type="match status" value="1"/>
</dbReference>
<name>A0A4Q1CF62_9BACT</name>
<dbReference type="InterPro" id="IPR003423">
    <property type="entry name" value="OMP_efflux"/>
</dbReference>
<reference evidence="3 4" key="1">
    <citation type="submission" date="2019-01" db="EMBL/GenBank/DDBJ databases">
        <title>Lacibacter sp. strain TTM-7.</title>
        <authorList>
            <person name="Chen W.-M."/>
        </authorList>
    </citation>
    <scope>NUCLEOTIDE SEQUENCE [LARGE SCALE GENOMIC DNA]</scope>
    <source>
        <strain evidence="3 4">TTM-7</strain>
    </source>
</reference>
<dbReference type="GO" id="GO:0015562">
    <property type="term" value="F:efflux transmembrane transporter activity"/>
    <property type="evidence" value="ECO:0007669"/>
    <property type="project" value="InterPro"/>
</dbReference>
<accession>A0A4Q1CF62</accession>
<dbReference type="Pfam" id="PF02321">
    <property type="entry name" value="OEP"/>
    <property type="match status" value="2"/>
</dbReference>
<keyword evidence="2" id="KW-0732">Signal</keyword>
<dbReference type="Gene3D" id="2.20.200.10">
    <property type="entry name" value="Outer membrane efflux proteins (OEP)"/>
    <property type="match status" value="1"/>
</dbReference>
<comment type="caution">
    <text evidence="3">The sequence shown here is derived from an EMBL/GenBank/DDBJ whole genome shotgun (WGS) entry which is preliminary data.</text>
</comment>
<evidence type="ECO:0000256" key="2">
    <source>
        <dbReference type="RuleBase" id="RU362097"/>
    </source>
</evidence>
<dbReference type="SUPFAM" id="SSF56954">
    <property type="entry name" value="Outer membrane efflux proteins (OEP)"/>
    <property type="match status" value="1"/>
</dbReference>
<dbReference type="EMBL" id="SDHW01000006">
    <property type="protein sequence ID" value="RXK58419.1"/>
    <property type="molecule type" value="Genomic_DNA"/>
</dbReference>
<sequence length="475" mass="54045">MTKKITAKYVVLVACIVWLGACKVPAITGKQENKSVPAAYNNSQDSSNIVKMKWRQYFTDPNLIALIDTALINNQELNITLQEIEMTKNEIMQRKGEYMPFLNLKAGAAVDRAGKYTWDGLSEEDWKARPDKEHKYVGDFMVGTYFTWELDVWKKLRNAKKSAVMKYLSTIEGKNFMLTNIIAEIAESYYELMALDNLLTIVQQNIELQNNALQLVKLEKDAAKVTQLAVNRFEAQLLNTKNLQFEIQQKIVETENRINFLAGRFPQPVVRNSTAFNHLAFDPIFAGVPSQLLSYRPDIRQAELELAAAKLDVQVAKANFYPSFSLHAGVGLQAFNPVYLIRPESILYNLAGDMIAPLINRNAIKATYFNANAKQIQAVYNYERSILNAHIEVVNQLSRMDNFTKSFETKAKEVEILTKSIIISNDLFRSARADYIEVLLTQREALDSKIELIEIKLKQFNAKVNIYKSLGGGWN</sequence>
<keyword evidence="2" id="KW-0564">Palmitate</keyword>
<organism evidence="3 4">
    <name type="scientific">Lacibacter luteus</name>
    <dbReference type="NCBI Taxonomy" id="2508719"/>
    <lineage>
        <taxon>Bacteria</taxon>
        <taxon>Pseudomonadati</taxon>
        <taxon>Bacteroidota</taxon>
        <taxon>Chitinophagia</taxon>
        <taxon>Chitinophagales</taxon>
        <taxon>Chitinophagaceae</taxon>
        <taxon>Lacibacter</taxon>
    </lineage>
</organism>
<evidence type="ECO:0000256" key="1">
    <source>
        <dbReference type="ARBA" id="ARBA00007613"/>
    </source>
</evidence>
<dbReference type="Gene3D" id="1.20.1600.10">
    <property type="entry name" value="Outer membrane efflux proteins (OEP)"/>
    <property type="match status" value="1"/>
</dbReference>
<evidence type="ECO:0000313" key="3">
    <source>
        <dbReference type="EMBL" id="RXK58419.1"/>
    </source>
</evidence>
<dbReference type="PROSITE" id="PS51257">
    <property type="entry name" value="PROKAR_LIPOPROTEIN"/>
    <property type="match status" value="1"/>
</dbReference>
<feature type="chain" id="PRO_5021044133" evidence="2">
    <location>
        <begin position="27"/>
        <end position="475"/>
    </location>
</feature>
<gene>
    <name evidence="3" type="ORF">ESA94_17420</name>
</gene>
<comment type="subcellular location">
    <subcellularLocation>
        <location evidence="2">Cell membrane</location>
        <topology evidence="2">Lipid-anchor</topology>
    </subcellularLocation>
</comment>
<keyword evidence="2" id="KW-0812">Transmembrane</keyword>
<proteinExistence type="inferred from homology"/>
<dbReference type="Proteomes" id="UP000290204">
    <property type="component" value="Unassembled WGS sequence"/>
</dbReference>
<evidence type="ECO:0000313" key="4">
    <source>
        <dbReference type="Proteomes" id="UP000290204"/>
    </source>
</evidence>
<keyword evidence="2" id="KW-0472">Membrane</keyword>
<dbReference type="NCBIfam" id="TIGR01845">
    <property type="entry name" value="outer_NodT"/>
    <property type="match status" value="1"/>
</dbReference>
<feature type="signal peptide" evidence="2">
    <location>
        <begin position="1"/>
        <end position="26"/>
    </location>
</feature>
<dbReference type="InterPro" id="IPR010131">
    <property type="entry name" value="MdtP/NodT-like"/>
</dbReference>
<dbReference type="GO" id="GO:0005886">
    <property type="term" value="C:plasma membrane"/>
    <property type="evidence" value="ECO:0007669"/>
    <property type="project" value="UniProtKB-SubCell"/>
</dbReference>
<dbReference type="PANTHER" id="PTHR30203:SF30">
    <property type="entry name" value="OUTER MEMBRANE PROTEIN-RELATED"/>
    <property type="match status" value="1"/>
</dbReference>
<keyword evidence="4" id="KW-1185">Reference proteome</keyword>
<keyword evidence="2" id="KW-1134">Transmembrane beta strand</keyword>
<comment type="similarity">
    <text evidence="1 2">Belongs to the outer membrane factor (OMF) (TC 1.B.17) family.</text>
</comment>
<dbReference type="OrthoDB" id="9770517at2"/>
<keyword evidence="2" id="KW-0449">Lipoprotein</keyword>